<evidence type="ECO:0000259" key="2">
    <source>
        <dbReference type="PROSITE" id="PS50975"/>
    </source>
</evidence>
<sequence length="604" mass="69850">MDTECIVIASAASRKSIAIAKSIKKILMFKTIGVFHTFHPFLASRYFDSRYMFNVERNSVKWVLAVASVAYRHGCIGVVPVDFIDTLMFSKYRDVFEDRGVKVVAPRYEDILFASNKVKIYERLSSVLPFPRQVLYRNDSIDEISSLKPPLVVKGLGDASNPSYHLDYDSAIREARSRAPCIIQEYVEGVGRGYYTVSYMGKPLLEFTHERVIEYEPIGGASLEARGYVYDPSLISIGRKAIEILNWSGHIMIETRMDPETGDYYVIEINPKFWGSIDLSIHLGFHFPAIATVLYVYGYERARGLVKSLYGSIGVFTWVLDGLRYIPKSLRIWLKMSLDALRNPVKTDMDIMDLGKSFLQIVTAIKRFGREKQKWNSYIASSQQQCSIWIKRFLDTVKSRDVVLIMDFDGTIAELPIDWTAIKRELVSRGYLYRWESIRRGLHRLWNQNRDIYNEASKIIEKYEESVLDKAKLLIHVTDVERIHRYFPICIASKQASNIIQRFLAKYGLERYIDIVIGRDWGVGPDKYSLYRACIDNTKKRNAIVLDDGLDYLIKAYRLNLAPIHINNRYNVYIALRSIRLGIPSLNIIEAFNLIYNTIRNLYY</sequence>
<keyword evidence="4" id="KW-1185">Reference proteome</keyword>
<evidence type="ECO:0000313" key="3">
    <source>
        <dbReference type="EMBL" id="ADM28396.1"/>
    </source>
</evidence>
<dbReference type="SUPFAM" id="SSF56784">
    <property type="entry name" value="HAD-like"/>
    <property type="match status" value="1"/>
</dbReference>
<dbReference type="EMBL" id="CP002098">
    <property type="protein sequence ID" value="ADM28396.1"/>
    <property type="molecule type" value="Genomic_DNA"/>
</dbReference>
<keyword evidence="1" id="KW-0067">ATP-binding</keyword>
<organism evidence="3 4">
    <name type="scientific">Ignisphaera aggregans (strain DSM 17230 / JCM 13409 / AQ1.S1)</name>
    <dbReference type="NCBI Taxonomy" id="583356"/>
    <lineage>
        <taxon>Archaea</taxon>
        <taxon>Thermoproteota</taxon>
        <taxon>Thermoprotei</taxon>
        <taxon>Desulfurococcales</taxon>
        <taxon>Desulfurococcaceae</taxon>
        <taxon>Ignisphaera</taxon>
    </lineage>
</organism>
<reference evidence="3 4" key="1">
    <citation type="journal article" date="2010" name="Stand. Genomic Sci.">
        <title>Complete genome sequence of Ignisphaera aggregans type strain (AQ1.S1).</title>
        <authorList>
            <person name="Goker M."/>
            <person name="Held B."/>
            <person name="Lapidus A."/>
            <person name="Nolan M."/>
            <person name="Spring S."/>
            <person name="Yasawong M."/>
            <person name="Lucas S."/>
            <person name="Glavina Del Rio T."/>
            <person name="Tice H."/>
            <person name="Cheng J.F."/>
            <person name="Goodwin L."/>
            <person name="Tapia R."/>
            <person name="Pitluck S."/>
            <person name="Liolios K."/>
            <person name="Ivanova N."/>
            <person name="Mavromatis K."/>
            <person name="Mikhailova N."/>
            <person name="Pati A."/>
            <person name="Chen A."/>
            <person name="Palaniappan K."/>
            <person name="Brambilla E."/>
            <person name="Land M."/>
            <person name="Hauser L."/>
            <person name="Chang Y.J."/>
            <person name="Jeffries C.D."/>
            <person name="Brettin T."/>
            <person name="Detter J.C."/>
            <person name="Han C."/>
            <person name="Rohde M."/>
            <person name="Sikorski J."/>
            <person name="Woyke T."/>
            <person name="Bristow J."/>
            <person name="Eisen J.A."/>
            <person name="Markowitz V."/>
            <person name="Hugenholtz P."/>
            <person name="Kyrpides N.C."/>
            <person name="Klenk H.P."/>
        </authorList>
    </citation>
    <scope>NUCLEOTIDE SEQUENCE [LARGE SCALE GENOMIC DNA]</scope>
    <source>
        <strain evidence="4">DSM 17230 / JCM 13409 / AQ1.S1</strain>
    </source>
</reference>
<proteinExistence type="predicted"/>
<dbReference type="GO" id="GO:0005524">
    <property type="term" value="F:ATP binding"/>
    <property type="evidence" value="ECO:0007669"/>
    <property type="project" value="UniProtKB-UniRule"/>
</dbReference>
<dbReference type="InterPro" id="IPR023214">
    <property type="entry name" value="HAD_sf"/>
</dbReference>
<dbReference type="BioCyc" id="IAGG583356:GHAH-1586-MONOMER"/>
<evidence type="ECO:0000313" key="4">
    <source>
        <dbReference type="Proteomes" id="UP000001304"/>
    </source>
</evidence>
<feature type="domain" description="ATP-grasp" evidence="2">
    <location>
        <begin position="118"/>
        <end position="310"/>
    </location>
</feature>
<dbReference type="HOGENOM" id="CLU_451745_0_0_2"/>
<gene>
    <name evidence="3" type="ordered locus">Igag_1594</name>
</gene>
<dbReference type="Proteomes" id="UP000001304">
    <property type="component" value="Chromosome"/>
</dbReference>
<dbReference type="AlphaFoldDB" id="E0SRE2"/>
<protein>
    <recommendedName>
        <fullName evidence="2">ATP-grasp domain-containing protein</fullName>
    </recommendedName>
</protein>
<dbReference type="Gene3D" id="3.40.50.1000">
    <property type="entry name" value="HAD superfamily/HAD-like"/>
    <property type="match status" value="1"/>
</dbReference>
<dbReference type="PROSITE" id="PS50975">
    <property type="entry name" value="ATP_GRASP"/>
    <property type="match status" value="1"/>
</dbReference>
<dbReference type="STRING" id="583356.Igag_1594"/>
<dbReference type="InterPro" id="IPR036412">
    <property type="entry name" value="HAD-like_sf"/>
</dbReference>
<accession>E0SRE2</accession>
<dbReference type="InterPro" id="IPR011761">
    <property type="entry name" value="ATP-grasp"/>
</dbReference>
<dbReference type="SUPFAM" id="SSF56059">
    <property type="entry name" value="Glutathione synthetase ATP-binding domain-like"/>
    <property type="match status" value="1"/>
</dbReference>
<dbReference type="GO" id="GO:0046872">
    <property type="term" value="F:metal ion binding"/>
    <property type="evidence" value="ECO:0007669"/>
    <property type="project" value="InterPro"/>
</dbReference>
<keyword evidence="1" id="KW-0547">Nucleotide-binding</keyword>
<dbReference type="Gene3D" id="3.30.470.20">
    <property type="entry name" value="ATP-grasp fold, B domain"/>
    <property type="match status" value="1"/>
</dbReference>
<evidence type="ECO:0000256" key="1">
    <source>
        <dbReference type="PROSITE-ProRule" id="PRU00409"/>
    </source>
</evidence>
<name>E0SRE2_IGNAA</name>
<dbReference type="KEGG" id="iag:Igag_1594"/>